<evidence type="ECO:0000313" key="2">
    <source>
        <dbReference type="Proteomes" id="UP000790347"/>
    </source>
</evidence>
<gene>
    <name evidence="1" type="ORF">DERF_012229</name>
</gene>
<accession>A0A922L1I3</accession>
<keyword evidence="2" id="KW-1185">Reference proteome</keyword>
<organism evidence="1 2">
    <name type="scientific">Dermatophagoides farinae</name>
    <name type="common">American house dust mite</name>
    <dbReference type="NCBI Taxonomy" id="6954"/>
    <lineage>
        <taxon>Eukaryota</taxon>
        <taxon>Metazoa</taxon>
        <taxon>Ecdysozoa</taxon>
        <taxon>Arthropoda</taxon>
        <taxon>Chelicerata</taxon>
        <taxon>Arachnida</taxon>
        <taxon>Acari</taxon>
        <taxon>Acariformes</taxon>
        <taxon>Sarcoptiformes</taxon>
        <taxon>Astigmata</taxon>
        <taxon>Psoroptidia</taxon>
        <taxon>Analgoidea</taxon>
        <taxon>Pyroglyphidae</taxon>
        <taxon>Dermatophagoidinae</taxon>
        <taxon>Dermatophagoides</taxon>
    </lineage>
</organism>
<reference evidence="1" key="2">
    <citation type="journal article" date="2022" name="Res Sq">
        <title>Comparative Genomics Reveals Insights into the Divergent Evolution of Astigmatic Mites and Household Pest Adaptations.</title>
        <authorList>
            <person name="Xiong Q."/>
            <person name="Wan A.T.-Y."/>
            <person name="Liu X.-Y."/>
            <person name="Fung C.S.-H."/>
            <person name="Xiao X."/>
            <person name="Malainual N."/>
            <person name="Hou J."/>
            <person name="Wang L."/>
            <person name="Wang M."/>
            <person name="Yang K."/>
            <person name="Cui Y."/>
            <person name="Leung E."/>
            <person name="Nong W."/>
            <person name="Shin S.-K."/>
            <person name="Au S."/>
            <person name="Jeong K.Y."/>
            <person name="Chew F.T."/>
            <person name="Hui J."/>
            <person name="Leung T.F."/>
            <person name="Tungtrongchitr A."/>
            <person name="Zhong N."/>
            <person name="Liu Z."/>
            <person name="Tsui S."/>
        </authorList>
    </citation>
    <scope>NUCLEOTIDE SEQUENCE</scope>
    <source>
        <strain evidence="1">Derf</strain>
        <tissue evidence="1">Whole organism</tissue>
    </source>
</reference>
<dbReference type="AlphaFoldDB" id="A0A922L1I3"/>
<reference evidence="1" key="1">
    <citation type="submission" date="2013-05" db="EMBL/GenBank/DDBJ databases">
        <authorList>
            <person name="Yim A.K.Y."/>
            <person name="Chan T.F."/>
            <person name="Ji K.M."/>
            <person name="Liu X.Y."/>
            <person name="Zhou J.W."/>
            <person name="Li R.Q."/>
            <person name="Yang K.Y."/>
            <person name="Li J."/>
            <person name="Li M."/>
            <person name="Law P.T.W."/>
            <person name="Wu Y.L."/>
            <person name="Cai Z.L."/>
            <person name="Qin H."/>
            <person name="Bao Y."/>
            <person name="Leung R.K.K."/>
            <person name="Ng P.K.S."/>
            <person name="Zou J."/>
            <person name="Zhong X.J."/>
            <person name="Ran P.X."/>
            <person name="Zhong N.S."/>
            <person name="Liu Z.G."/>
            <person name="Tsui S.K.W."/>
        </authorList>
    </citation>
    <scope>NUCLEOTIDE SEQUENCE</scope>
    <source>
        <strain evidence="1">Derf</strain>
        <tissue evidence="1">Whole organism</tissue>
    </source>
</reference>
<protein>
    <submittedName>
        <fullName evidence="1">Uncharacterized protein</fullName>
    </submittedName>
</protein>
<proteinExistence type="predicted"/>
<evidence type="ECO:0000313" key="1">
    <source>
        <dbReference type="EMBL" id="KAH9501380.1"/>
    </source>
</evidence>
<dbReference type="Proteomes" id="UP000790347">
    <property type="component" value="Unassembled WGS sequence"/>
</dbReference>
<dbReference type="EMBL" id="ASGP02000006">
    <property type="protein sequence ID" value="KAH9501380.1"/>
    <property type="molecule type" value="Genomic_DNA"/>
</dbReference>
<name>A0A922L1I3_DERFA</name>
<comment type="caution">
    <text evidence="1">The sequence shown here is derived from an EMBL/GenBank/DDBJ whole genome shotgun (WGS) entry which is preliminary data.</text>
</comment>
<sequence length="74" mass="7941">MISSSSIHNTSIITRNNRAGCITIIVGFEINFNSINMIAILILIEFCDAIAAAVFDVGNDEQSPNANIFSCSTC</sequence>